<dbReference type="PANTHER" id="PTHR34311:SF6">
    <property type="entry name" value="NEMATODE SPECIFIC PEPTIDE FAMILY"/>
    <property type="match status" value="1"/>
</dbReference>
<sequence length="181" mass="20576">MLALILLVLAGSTLGNYNYQSCNLLVLNNCQQQFNKQLKINESLGVKTYQDLRKAIETTLGTEKAYGLANICAAFNDFKQCVGNSDTYYYESCVGNPLGLLIDTNGCINESEFLKTRYFSYLNSAIECYKDVFRKKCPKFYEVIWFGCNYERIGAQINFPQCTQSFCTLNMKIVLIIKIST</sequence>
<keyword evidence="2" id="KW-1185">Reference proteome</keyword>
<dbReference type="WBParaSite" id="Hba_10278">
    <property type="protein sequence ID" value="Hba_10278"/>
    <property type="gene ID" value="Hba_10278"/>
</dbReference>
<organism evidence="2 3">
    <name type="scientific">Heterorhabditis bacteriophora</name>
    <name type="common">Entomopathogenic nematode worm</name>
    <dbReference type="NCBI Taxonomy" id="37862"/>
    <lineage>
        <taxon>Eukaryota</taxon>
        <taxon>Metazoa</taxon>
        <taxon>Ecdysozoa</taxon>
        <taxon>Nematoda</taxon>
        <taxon>Chromadorea</taxon>
        <taxon>Rhabditida</taxon>
        <taxon>Rhabditina</taxon>
        <taxon>Rhabditomorpha</taxon>
        <taxon>Strongyloidea</taxon>
        <taxon>Heterorhabditidae</taxon>
        <taxon>Heterorhabditis</taxon>
    </lineage>
</organism>
<accession>A0A1I7WYE3</accession>
<dbReference type="PANTHER" id="PTHR34311">
    <property type="entry name" value="PROTEIN CBG21698-RELATED"/>
    <property type="match status" value="1"/>
</dbReference>
<keyword evidence="1" id="KW-0732">Signal</keyword>
<reference evidence="3" key="1">
    <citation type="submission" date="2016-11" db="UniProtKB">
        <authorList>
            <consortium name="WormBaseParasite"/>
        </authorList>
    </citation>
    <scope>IDENTIFICATION</scope>
</reference>
<evidence type="ECO:0000256" key="1">
    <source>
        <dbReference type="SAM" id="SignalP"/>
    </source>
</evidence>
<proteinExistence type="predicted"/>
<dbReference type="Proteomes" id="UP000095283">
    <property type="component" value="Unplaced"/>
</dbReference>
<feature type="signal peptide" evidence="1">
    <location>
        <begin position="1"/>
        <end position="15"/>
    </location>
</feature>
<evidence type="ECO:0000313" key="2">
    <source>
        <dbReference type="Proteomes" id="UP000095283"/>
    </source>
</evidence>
<evidence type="ECO:0000313" key="3">
    <source>
        <dbReference type="WBParaSite" id="Hba_10278"/>
    </source>
</evidence>
<protein>
    <submittedName>
        <fullName evidence="3">DUF19 domain-containing protein</fullName>
    </submittedName>
</protein>
<feature type="chain" id="PRO_5012723726" evidence="1">
    <location>
        <begin position="16"/>
        <end position="181"/>
    </location>
</feature>
<dbReference type="AlphaFoldDB" id="A0A1I7WYE3"/>
<name>A0A1I7WYE3_HETBA</name>